<keyword evidence="6" id="KW-0677">Repeat</keyword>
<dbReference type="PROSITE" id="PS51007">
    <property type="entry name" value="CYTC"/>
    <property type="match status" value="3"/>
</dbReference>
<evidence type="ECO:0000256" key="6">
    <source>
        <dbReference type="ARBA" id="ARBA00022737"/>
    </source>
</evidence>
<feature type="binding site" description="covalent" evidence="9">
    <location>
        <position position="214"/>
    </location>
    <ligand>
        <name>heme c</name>
        <dbReference type="ChEBI" id="CHEBI:61717"/>
        <label>2</label>
    </ligand>
</feature>
<keyword evidence="11" id="KW-1133">Transmembrane helix</keyword>
<evidence type="ECO:0000256" key="12">
    <source>
        <dbReference type="SAM" id="SignalP"/>
    </source>
</evidence>
<evidence type="ECO:0000259" key="13">
    <source>
        <dbReference type="PROSITE" id="PS51007"/>
    </source>
</evidence>
<evidence type="ECO:0000256" key="7">
    <source>
        <dbReference type="ARBA" id="ARBA00023004"/>
    </source>
</evidence>
<name>A0AA50HPR3_9GAMM</name>
<feature type="chain" id="PRO_5041451661" evidence="12">
    <location>
        <begin position="23"/>
        <end position="487"/>
    </location>
</feature>
<comment type="cofactor">
    <cofactor evidence="9">
        <name>heme c</name>
        <dbReference type="ChEBI" id="CHEBI:61717"/>
    </cofactor>
    <text evidence="9">Binds 3 heme c groups covalently per subunit.</text>
</comment>
<feature type="domain" description="Cytochrome c" evidence="13">
    <location>
        <begin position="45"/>
        <end position="153"/>
    </location>
</feature>
<reference evidence="14 15" key="1">
    <citation type="submission" date="2023-07" db="EMBL/GenBank/DDBJ databases">
        <title>Pathogenic bacteria of pear tree diseases.</title>
        <authorList>
            <person name="Zhang Z."/>
            <person name="He L."/>
            <person name="Huang R."/>
        </authorList>
    </citation>
    <scope>NUCLEOTIDE SEQUENCE [LARGE SCALE GENOMIC DNA]</scope>
    <source>
        <strain evidence="14 15">DE2</strain>
    </source>
</reference>
<evidence type="ECO:0000256" key="5">
    <source>
        <dbReference type="ARBA" id="ARBA00022729"/>
    </source>
</evidence>
<gene>
    <name evidence="14" type="ORF">Q3V30_08635</name>
</gene>
<keyword evidence="2" id="KW-1003">Cell membrane</keyword>
<evidence type="ECO:0000256" key="10">
    <source>
        <dbReference type="PIRSR" id="PIRSR000018-51"/>
    </source>
</evidence>
<feature type="transmembrane region" description="Helical" evidence="11">
    <location>
        <begin position="455"/>
        <end position="479"/>
    </location>
</feature>
<dbReference type="GO" id="GO:0005506">
    <property type="term" value="F:iron ion binding"/>
    <property type="evidence" value="ECO:0007669"/>
    <property type="project" value="InterPro"/>
</dbReference>
<keyword evidence="11" id="KW-0812">Transmembrane</keyword>
<feature type="binding site" description="axial binding residue" evidence="10">
    <location>
        <position position="215"/>
    </location>
    <ligand>
        <name>heme c</name>
        <dbReference type="ChEBI" id="CHEBI:61717"/>
        <label>2</label>
    </ligand>
    <ligandPart>
        <name>Fe</name>
        <dbReference type="ChEBI" id="CHEBI:18248"/>
    </ligandPart>
</feature>
<feature type="domain" description="Cytochrome c" evidence="13">
    <location>
        <begin position="337"/>
        <end position="431"/>
    </location>
</feature>
<dbReference type="GO" id="GO:0009055">
    <property type="term" value="F:electron transfer activity"/>
    <property type="evidence" value="ECO:0007669"/>
    <property type="project" value="InterPro"/>
</dbReference>
<dbReference type="AlphaFoldDB" id="A0AA50HPR3"/>
<dbReference type="PROSITE" id="PS51257">
    <property type="entry name" value="PROKAR_LIPOPROTEIN"/>
    <property type="match status" value="1"/>
</dbReference>
<feature type="binding site" description="covalent" evidence="9">
    <location>
        <position position="69"/>
    </location>
    <ligand>
        <name>heme c</name>
        <dbReference type="ChEBI" id="CHEBI:61717"/>
        <label>1</label>
    </ligand>
</feature>
<feature type="domain" description="Cytochrome c" evidence="13">
    <location>
        <begin position="196"/>
        <end position="305"/>
    </location>
</feature>
<keyword evidence="15" id="KW-1185">Reference proteome</keyword>
<dbReference type="Gene3D" id="1.10.760.10">
    <property type="entry name" value="Cytochrome c-like domain"/>
    <property type="match status" value="3"/>
</dbReference>
<keyword evidence="7 10" id="KW-0408">Iron</keyword>
<dbReference type="GO" id="GO:0016614">
    <property type="term" value="F:oxidoreductase activity, acting on CH-OH group of donors"/>
    <property type="evidence" value="ECO:0007669"/>
    <property type="project" value="InterPro"/>
</dbReference>
<evidence type="ECO:0000256" key="3">
    <source>
        <dbReference type="ARBA" id="ARBA00022617"/>
    </source>
</evidence>
<dbReference type="SUPFAM" id="SSF46626">
    <property type="entry name" value="Cytochrome c"/>
    <property type="match status" value="3"/>
</dbReference>
<dbReference type="Pfam" id="PF00034">
    <property type="entry name" value="Cytochrom_C"/>
    <property type="match status" value="2"/>
</dbReference>
<evidence type="ECO:0000256" key="8">
    <source>
        <dbReference type="ARBA" id="ARBA00023136"/>
    </source>
</evidence>
<sequence length="487" mass="52047">MRRLKLSALAALLSLTIGAACAENSTYSLKSDAGQTDRGSSQNKDLAESGATLLKKGEYLAVASDCTACHTGTKPFAGGKAIESPVGEIIATNITPSKTAGIGNYTEQQFADAVRKGIRADGAHLYPAMPYTAYATLTDEDIHALYSYFMSGVQPVDEPARQTHLPFPLNLRFSMLFWNTLFLKSPGYTPDSSQSESWNRGRYLVEGATHCSTCHTPRGFLMQEKEDQAFTGAQVGPWFAPNITHNAVSGIGSWSQQDLVTYLKTGRLAGKAQAAGSMAEAITHSFQHLSPADLTAIAEYLATVPDAQAPAQGQSRFQQGKAANNLVAFRGEAFSAPVKDEGARLFSGNCASCHGSSGQGTEDGFYPSLFHNSATAEQNPANLVATILNGVERDTAQGNVFMPPFGEQPNALNHLNDDQVATLSNWILRHYGNAEVTVSASQVAEIRRGGPASPLVMMAQVGVAAAGVVIIALILFLLWRRKRRQNA</sequence>
<evidence type="ECO:0000313" key="15">
    <source>
        <dbReference type="Proteomes" id="UP001228139"/>
    </source>
</evidence>
<feature type="binding site" description="axial binding residue" evidence="10">
    <location>
        <position position="70"/>
    </location>
    <ligand>
        <name>heme c</name>
        <dbReference type="ChEBI" id="CHEBI:61717"/>
        <label>1</label>
    </ligand>
    <ligandPart>
        <name>Fe</name>
        <dbReference type="ChEBI" id="CHEBI:18248"/>
    </ligandPart>
</feature>
<dbReference type="EMBL" id="CP132353">
    <property type="protein sequence ID" value="WLS80527.1"/>
    <property type="molecule type" value="Genomic_DNA"/>
</dbReference>
<keyword evidence="4 10" id="KW-0479">Metal-binding</keyword>
<dbReference type="PIRSF" id="PIRSF000018">
    <property type="entry name" value="Mb_ADH_cyt_c"/>
    <property type="match status" value="1"/>
</dbReference>
<feature type="signal peptide" evidence="12">
    <location>
        <begin position="1"/>
        <end position="22"/>
    </location>
</feature>
<dbReference type="InterPro" id="IPR009056">
    <property type="entry name" value="Cyt_c-like_dom"/>
</dbReference>
<keyword evidence="5 12" id="KW-0732">Signal</keyword>
<protein>
    <submittedName>
        <fullName evidence="14">Cytochrome c</fullName>
    </submittedName>
</protein>
<dbReference type="GO" id="GO:0005886">
    <property type="term" value="C:plasma membrane"/>
    <property type="evidence" value="ECO:0007669"/>
    <property type="project" value="UniProtKB-SubCell"/>
</dbReference>
<proteinExistence type="predicted"/>
<evidence type="ECO:0000256" key="1">
    <source>
        <dbReference type="ARBA" id="ARBA00004236"/>
    </source>
</evidence>
<organism evidence="14 15">
    <name type="scientific">Erwinia pyri</name>
    <dbReference type="NCBI Taxonomy" id="3062598"/>
    <lineage>
        <taxon>Bacteria</taxon>
        <taxon>Pseudomonadati</taxon>
        <taxon>Pseudomonadota</taxon>
        <taxon>Gammaproteobacteria</taxon>
        <taxon>Enterobacterales</taxon>
        <taxon>Erwiniaceae</taxon>
        <taxon>Erwinia</taxon>
    </lineage>
</organism>
<evidence type="ECO:0000256" key="4">
    <source>
        <dbReference type="ARBA" id="ARBA00022723"/>
    </source>
</evidence>
<evidence type="ECO:0000256" key="9">
    <source>
        <dbReference type="PIRSR" id="PIRSR000018-50"/>
    </source>
</evidence>
<comment type="subcellular location">
    <subcellularLocation>
        <location evidence="1">Cell membrane</location>
    </subcellularLocation>
</comment>
<dbReference type="InterPro" id="IPR051459">
    <property type="entry name" value="Cytochrome_c-type_DH"/>
</dbReference>
<keyword evidence="8 11" id="KW-0472">Membrane</keyword>
<feature type="binding site" description="covalent" evidence="9">
    <location>
        <position position="350"/>
    </location>
    <ligand>
        <name>heme c</name>
        <dbReference type="ChEBI" id="CHEBI:61717"/>
        <label>3</label>
    </ligand>
</feature>
<feature type="binding site" description="axial binding residue" evidence="10">
    <location>
        <position position="354"/>
    </location>
    <ligand>
        <name>heme c</name>
        <dbReference type="ChEBI" id="CHEBI:61717"/>
        <label>3</label>
    </ligand>
    <ligandPart>
        <name>Fe</name>
        <dbReference type="ChEBI" id="CHEBI:18248"/>
    </ligandPart>
</feature>
<evidence type="ECO:0000313" key="14">
    <source>
        <dbReference type="EMBL" id="WLS80527.1"/>
    </source>
</evidence>
<dbReference type="PANTHER" id="PTHR35008:SF8">
    <property type="entry name" value="ALCOHOL DEHYDROGENASE CYTOCHROME C SUBUNIT"/>
    <property type="match status" value="1"/>
</dbReference>
<feature type="binding site" description="covalent" evidence="9">
    <location>
        <position position="66"/>
    </location>
    <ligand>
        <name>heme c</name>
        <dbReference type="ChEBI" id="CHEBI:61717"/>
        <label>1</label>
    </ligand>
</feature>
<dbReference type="GO" id="GO:0020037">
    <property type="term" value="F:heme binding"/>
    <property type="evidence" value="ECO:0007669"/>
    <property type="project" value="InterPro"/>
</dbReference>
<accession>A0AA50HPR3</accession>
<dbReference type="InterPro" id="IPR036909">
    <property type="entry name" value="Cyt_c-like_dom_sf"/>
</dbReference>
<dbReference type="InterPro" id="IPR014353">
    <property type="entry name" value="Membr-bd_ADH_cyt_c"/>
</dbReference>
<feature type="binding site" description="covalent" evidence="9">
    <location>
        <position position="211"/>
    </location>
    <ligand>
        <name>heme c</name>
        <dbReference type="ChEBI" id="CHEBI:61717"/>
        <label>2</label>
    </ligand>
</feature>
<evidence type="ECO:0000256" key="2">
    <source>
        <dbReference type="ARBA" id="ARBA00022475"/>
    </source>
</evidence>
<feature type="binding site" description="covalent" evidence="9">
    <location>
        <position position="353"/>
    </location>
    <ligand>
        <name>heme c</name>
        <dbReference type="ChEBI" id="CHEBI:61717"/>
        <label>3</label>
    </ligand>
</feature>
<dbReference type="PANTHER" id="PTHR35008">
    <property type="entry name" value="BLL4482 PROTEIN-RELATED"/>
    <property type="match status" value="1"/>
</dbReference>
<dbReference type="KEGG" id="epi:Q3V30_08635"/>
<keyword evidence="3 9" id="KW-0349">Heme</keyword>
<dbReference type="Pfam" id="PF13442">
    <property type="entry name" value="Cytochrome_CBB3"/>
    <property type="match status" value="1"/>
</dbReference>
<dbReference type="RefSeq" id="WP_306212332.1">
    <property type="nucleotide sequence ID" value="NZ_CP132353.1"/>
</dbReference>
<evidence type="ECO:0000256" key="11">
    <source>
        <dbReference type="SAM" id="Phobius"/>
    </source>
</evidence>
<dbReference type="Proteomes" id="UP001228139">
    <property type="component" value="Chromosome"/>
</dbReference>